<name>A0A382RI18_9ZZZZ</name>
<feature type="non-terminal residue" evidence="2">
    <location>
        <position position="66"/>
    </location>
</feature>
<dbReference type="EMBL" id="UINC01121860">
    <property type="protein sequence ID" value="SVC97313.1"/>
    <property type="molecule type" value="Genomic_DNA"/>
</dbReference>
<feature type="compositionally biased region" description="Basic residues" evidence="1">
    <location>
        <begin position="49"/>
        <end position="58"/>
    </location>
</feature>
<accession>A0A382RI18</accession>
<reference evidence="2" key="1">
    <citation type="submission" date="2018-05" db="EMBL/GenBank/DDBJ databases">
        <authorList>
            <person name="Lanie J.A."/>
            <person name="Ng W.-L."/>
            <person name="Kazmierczak K.M."/>
            <person name="Andrzejewski T.M."/>
            <person name="Davidsen T.M."/>
            <person name="Wayne K.J."/>
            <person name="Tettelin H."/>
            <person name="Glass J.I."/>
            <person name="Rusch D."/>
            <person name="Podicherti R."/>
            <person name="Tsui H.-C.T."/>
            <person name="Winkler M.E."/>
        </authorList>
    </citation>
    <scope>NUCLEOTIDE SEQUENCE</scope>
</reference>
<proteinExistence type="predicted"/>
<sequence length="66" mass="7384">RRQGRPLPAPGRRLRPRPGPGHRSDRAPHGLLLRGRAQRHPGSRTPDRRPRRGHRRSRGPVGGTGL</sequence>
<feature type="non-terminal residue" evidence="2">
    <location>
        <position position="1"/>
    </location>
</feature>
<organism evidence="2">
    <name type="scientific">marine metagenome</name>
    <dbReference type="NCBI Taxonomy" id="408172"/>
    <lineage>
        <taxon>unclassified sequences</taxon>
        <taxon>metagenomes</taxon>
        <taxon>ecological metagenomes</taxon>
    </lineage>
</organism>
<feature type="region of interest" description="Disordered" evidence="1">
    <location>
        <begin position="1"/>
        <end position="66"/>
    </location>
</feature>
<dbReference type="AlphaFoldDB" id="A0A382RI18"/>
<evidence type="ECO:0000256" key="1">
    <source>
        <dbReference type="SAM" id="MobiDB-lite"/>
    </source>
</evidence>
<gene>
    <name evidence="2" type="ORF">METZ01_LOCUS350167</name>
</gene>
<protein>
    <submittedName>
        <fullName evidence="2">Uncharacterized protein</fullName>
    </submittedName>
</protein>
<evidence type="ECO:0000313" key="2">
    <source>
        <dbReference type="EMBL" id="SVC97313.1"/>
    </source>
</evidence>